<keyword evidence="5" id="KW-1185">Reference proteome</keyword>
<dbReference type="GO" id="GO:0005737">
    <property type="term" value="C:cytoplasm"/>
    <property type="evidence" value="ECO:0007669"/>
    <property type="project" value="UniProtKB-SubCell"/>
</dbReference>
<comment type="function">
    <text evidence="3">Required for maturation of urease via the functional incorporation of the urease nickel metallocenter.</text>
</comment>
<protein>
    <recommendedName>
        <fullName evidence="3">Urease accessory protein UreD</fullName>
    </recommendedName>
</protein>
<evidence type="ECO:0000256" key="2">
    <source>
        <dbReference type="ARBA" id="ARBA00023186"/>
    </source>
</evidence>
<comment type="similarity">
    <text evidence="1 3">Belongs to the UreD family.</text>
</comment>
<comment type="subunit">
    <text evidence="3">UreD, UreF and UreG form a complex that acts as a GTP-hydrolysis-dependent molecular chaperone, activating the urease apoprotein by helping to assemble the nickel containing metallocenter of UreC. The UreE protein probably delivers the nickel.</text>
</comment>
<evidence type="ECO:0000256" key="1">
    <source>
        <dbReference type="ARBA" id="ARBA00007177"/>
    </source>
</evidence>
<dbReference type="GO" id="GO:0016151">
    <property type="term" value="F:nickel cation binding"/>
    <property type="evidence" value="ECO:0007669"/>
    <property type="project" value="UniProtKB-UniRule"/>
</dbReference>
<dbReference type="PANTHER" id="PTHR33643">
    <property type="entry name" value="UREASE ACCESSORY PROTEIN D"/>
    <property type="match status" value="1"/>
</dbReference>
<dbReference type="HAMAP" id="MF_01384">
    <property type="entry name" value="UreD"/>
    <property type="match status" value="1"/>
</dbReference>
<dbReference type="PANTHER" id="PTHR33643:SF1">
    <property type="entry name" value="UREASE ACCESSORY PROTEIN D"/>
    <property type="match status" value="1"/>
</dbReference>
<evidence type="ECO:0000256" key="3">
    <source>
        <dbReference type="HAMAP-Rule" id="MF_01384"/>
    </source>
</evidence>
<dbReference type="InterPro" id="IPR002669">
    <property type="entry name" value="UreD"/>
</dbReference>
<dbReference type="Pfam" id="PF01774">
    <property type="entry name" value="UreD"/>
    <property type="match status" value="1"/>
</dbReference>
<dbReference type="AlphaFoldDB" id="A0A7V7TW33"/>
<dbReference type="Proteomes" id="UP000432089">
    <property type="component" value="Unassembled WGS sequence"/>
</dbReference>
<comment type="subcellular location">
    <subcellularLocation>
        <location evidence="3">Cytoplasm</location>
    </subcellularLocation>
</comment>
<gene>
    <name evidence="3" type="primary">ureD</name>
    <name evidence="4" type="ORF">F6X38_13225</name>
</gene>
<reference evidence="4 5" key="1">
    <citation type="submission" date="2019-09" db="EMBL/GenBank/DDBJ databases">
        <title>YIM 132180 draft genome.</title>
        <authorList>
            <person name="Zhang K."/>
        </authorList>
    </citation>
    <scope>NUCLEOTIDE SEQUENCE [LARGE SCALE GENOMIC DNA]</scope>
    <source>
        <strain evidence="4 5">YIM 132180</strain>
    </source>
</reference>
<accession>A0A7V7TW33</accession>
<organism evidence="4 5">
    <name type="scientific">Plantimonas leprariae</name>
    <dbReference type="NCBI Taxonomy" id="2615207"/>
    <lineage>
        <taxon>Bacteria</taxon>
        <taxon>Pseudomonadati</taxon>
        <taxon>Pseudomonadota</taxon>
        <taxon>Alphaproteobacteria</taxon>
        <taxon>Hyphomicrobiales</taxon>
        <taxon>Aurantimonadaceae</taxon>
        <taxon>Plantimonas</taxon>
    </lineage>
</organism>
<dbReference type="RefSeq" id="WP_150970301.1">
    <property type="nucleotide sequence ID" value="NZ_VZDO01000010.1"/>
</dbReference>
<evidence type="ECO:0000313" key="4">
    <source>
        <dbReference type="EMBL" id="KAB0679296.1"/>
    </source>
</evidence>
<keyword evidence="3" id="KW-0963">Cytoplasm</keyword>
<keyword evidence="3" id="KW-0996">Nickel insertion</keyword>
<comment type="caution">
    <text evidence="4">The sequence shown here is derived from an EMBL/GenBank/DDBJ whole genome shotgun (WGS) entry which is preliminary data.</text>
</comment>
<evidence type="ECO:0000313" key="5">
    <source>
        <dbReference type="Proteomes" id="UP000432089"/>
    </source>
</evidence>
<proteinExistence type="inferred from homology"/>
<keyword evidence="2 3" id="KW-0143">Chaperone</keyword>
<dbReference type="EMBL" id="VZDO01000010">
    <property type="protein sequence ID" value="KAB0679296.1"/>
    <property type="molecule type" value="Genomic_DNA"/>
</dbReference>
<name>A0A7V7TW33_9HYPH</name>
<sequence length="273" mass="28838">MSVVEASPALQRAAGRAAVSVRAAADGPTRLERLHQAGCLKLRFPRLPGGRLEGVLINTAGGLTGGDRLQLDAAVVGQGAALTLTTQAAERVYRAAAGEAEVAVRLHVGAETALAYLPQETILFDGGRLRRRLDVDLAASSRLLLCESVILGRTLMGETVRTGLFRDSWRVRREGRLVFAEEARLDGDIESCRIAKAGLGGARAFASLLVQDERAESLVAPLREQLGEHGGASLVDGLLVARLAAADGFSLRKRLVPALATLAKGGLPRVWSL</sequence>